<dbReference type="KEGG" id="acht:bsdcttw_30370"/>
<evidence type="ECO:0000259" key="1">
    <source>
        <dbReference type="Pfam" id="PF00534"/>
    </source>
</evidence>
<sequence length="408" mass="46549">MRKKLLFIINTMGRAGAETALIELLKKLDSMGEYELSLLAIIPCGELFDRVPKSVHLLNKHVNSHSVLSFSGRVQILRTILYSFFYKMTGFRALGTMGKNIREQKASGRKLQYDKLLWRLLSDGRPALTEKYDLAVAYLEGAAAYYLADKVKADHKAAFIHIDYQKAGYTPFMDKDCYEKMEKIFVVSKEVGEKFCSVYPKYRNKVTLFRNLLDKESIVKKAESGTGFTDGFKGIRLLTVGRLHYQKGYDIAVAALAELRKAGYPVRWYVIGEGMERRNLEMLIKKYGVEEYFILMGAKDNPYPFMKQADIYVHATRFEGKSLAIEEAQILGKPIVASDCTGNTEQIISGYDGILLSLNVENLVYELKRLIEDPKKQKEYAEHVLEKQLEYPGDLEGMLAMLNKEKKV</sequence>
<dbReference type="SUPFAM" id="SSF53756">
    <property type="entry name" value="UDP-Glycosyltransferase/glycogen phosphorylase"/>
    <property type="match status" value="1"/>
</dbReference>
<name>A0A7I8DUK2_9FIRM</name>
<dbReference type="CDD" id="cd03811">
    <property type="entry name" value="GT4_GT28_WabH-like"/>
    <property type="match status" value="1"/>
</dbReference>
<reference evidence="2 3" key="1">
    <citation type="submission" date="2020-08" db="EMBL/GenBank/DDBJ databases">
        <title>Draft genome sequencing of an Anaerocolumna strain isolated from anoxic soil subjected to BSD treatment.</title>
        <authorList>
            <person name="Uek A."/>
            <person name="Tonouchi A."/>
        </authorList>
    </citation>
    <scope>NUCLEOTIDE SEQUENCE [LARGE SCALE GENOMIC DNA]</scope>
    <source>
        <strain evidence="2 3">CTTW</strain>
    </source>
</reference>
<dbReference type="Pfam" id="PF00534">
    <property type="entry name" value="Glycos_transf_1"/>
    <property type="match status" value="1"/>
</dbReference>
<feature type="domain" description="Glycosyl transferase family 1" evidence="1">
    <location>
        <begin position="236"/>
        <end position="382"/>
    </location>
</feature>
<dbReference type="AlphaFoldDB" id="A0A7I8DUK2"/>
<dbReference type="GO" id="GO:0016757">
    <property type="term" value="F:glycosyltransferase activity"/>
    <property type="evidence" value="ECO:0007669"/>
    <property type="project" value="InterPro"/>
</dbReference>
<protein>
    <recommendedName>
        <fullName evidence="1">Glycosyl transferase family 1 domain-containing protein</fullName>
    </recommendedName>
</protein>
<reference evidence="2 3" key="2">
    <citation type="submission" date="2020-08" db="EMBL/GenBank/DDBJ databases">
        <authorList>
            <person name="Ueki A."/>
            <person name="Tonouchi A."/>
        </authorList>
    </citation>
    <scope>NUCLEOTIDE SEQUENCE [LARGE SCALE GENOMIC DNA]</scope>
    <source>
        <strain evidence="2 3">CTTW</strain>
    </source>
</reference>
<proteinExistence type="predicted"/>
<dbReference type="Proteomes" id="UP000515703">
    <property type="component" value="Chromosome"/>
</dbReference>
<dbReference type="EMBL" id="AP023368">
    <property type="protein sequence ID" value="BCJ99996.1"/>
    <property type="molecule type" value="Genomic_DNA"/>
</dbReference>
<accession>A0A7I8DUK2</accession>
<evidence type="ECO:0000313" key="2">
    <source>
        <dbReference type="EMBL" id="BCJ99996.1"/>
    </source>
</evidence>
<keyword evidence="3" id="KW-1185">Reference proteome</keyword>
<dbReference type="PANTHER" id="PTHR12526">
    <property type="entry name" value="GLYCOSYLTRANSFERASE"/>
    <property type="match status" value="1"/>
</dbReference>
<gene>
    <name evidence="2" type="ORF">bsdcttw_30370</name>
</gene>
<dbReference type="PANTHER" id="PTHR12526:SF630">
    <property type="entry name" value="GLYCOSYLTRANSFERASE"/>
    <property type="match status" value="1"/>
</dbReference>
<evidence type="ECO:0000313" key="3">
    <source>
        <dbReference type="Proteomes" id="UP000515703"/>
    </source>
</evidence>
<organism evidence="2 3">
    <name type="scientific">Anaerocolumna chitinilytica</name>
    <dbReference type="NCBI Taxonomy" id="1727145"/>
    <lineage>
        <taxon>Bacteria</taxon>
        <taxon>Bacillati</taxon>
        <taxon>Bacillota</taxon>
        <taxon>Clostridia</taxon>
        <taxon>Lachnospirales</taxon>
        <taxon>Lachnospiraceae</taxon>
        <taxon>Anaerocolumna</taxon>
    </lineage>
</organism>
<dbReference type="InterPro" id="IPR001296">
    <property type="entry name" value="Glyco_trans_1"/>
</dbReference>
<dbReference type="Gene3D" id="3.40.50.2000">
    <property type="entry name" value="Glycogen Phosphorylase B"/>
    <property type="match status" value="2"/>
</dbReference>
<dbReference type="RefSeq" id="WP_185255711.1">
    <property type="nucleotide sequence ID" value="NZ_AP023368.1"/>
</dbReference>